<feature type="compositionally biased region" description="Low complexity" evidence="2">
    <location>
        <begin position="972"/>
        <end position="982"/>
    </location>
</feature>
<name>A0A9D3TIB8_MEGAT</name>
<feature type="compositionally biased region" description="Basic and acidic residues" evidence="2">
    <location>
        <begin position="851"/>
        <end position="874"/>
    </location>
</feature>
<feature type="region of interest" description="Disordered" evidence="2">
    <location>
        <begin position="1363"/>
        <end position="1412"/>
    </location>
</feature>
<organism evidence="4 5">
    <name type="scientific">Megalops atlanticus</name>
    <name type="common">Tarpon</name>
    <name type="synonym">Clupea gigantea</name>
    <dbReference type="NCBI Taxonomy" id="7932"/>
    <lineage>
        <taxon>Eukaryota</taxon>
        <taxon>Metazoa</taxon>
        <taxon>Chordata</taxon>
        <taxon>Craniata</taxon>
        <taxon>Vertebrata</taxon>
        <taxon>Euteleostomi</taxon>
        <taxon>Actinopterygii</taxon>
        <taxon>Neopterygii</taxon>
        <taxon>Teleostei</taxon>
        <taxon>Elopiformes</taxon>
        <taxon>Megalopidae</taxon>
        <taxon>Megalops</taxon>
    </lineage>
</organism>
<feature type="compositionally biased region" description="Low complexity" evidence="2">
    <location>
        <begin position="606"/>
        <end position="619"/>
    </location>
</feature>
<dbReference type="GO" id="GO:0051306">
    <property type="term" value="P:mitotic sister chromatid separation"/>
    <property type="evidence" value="ECO:0007669"/>
    <property type="project" value="InterPro"/>
</dbReference>
<dbReference type="SMART" id="SM00248">
    <property type="entry name" value="ANK"/>
    <property type="match status" value="2"/>
</dbReference>
<dbReference type="Pfam" id="PF07714">
    <property type="entry name" value="PK_Tyr_Ser-Thr"/>
    <property type="match status" value="1"/>
</dbReference>
<feature type="compositionally biased region" description="Acidic residues" evidence="2">
    <location>
        <begin position="1277"/>
        <end position="1289"/>
    </location>
</feature>
<reference evidence="4" key="1">
    <citation type="submission" date="2021-01" db="EMBL/GenBank/DDBJ databases">
        <authorList>
            <person name="Zahm M."/>
            <person name="Roques C."/>
            <person name="Cabau C."/>
            <person name="Klopp C."/>
            <person name="Donnadieu C."/>
            <person name="Jouanno E."/>
            <person name="Lampietro C."/>
            <person name="Louis A."/>
            <person name="Herpin A."/>
            <person name="Echchiki A."/>
            <person name="Berthelot C."/>
            <person name="Parey E."/>
            <person name="Roest-Crollius H."/>
            <person name="Braasch I."/>
            <person name="Postlethwait J."/>
            <person name="Bobe J."/>
            <person name="Montfort J."/>
            <person name="Bouchez O."/>
            <person name="Begum T."/>
            <person name="Mejri S."/>
            <person name="Adams A."/>
            <person name="Chen W.-J."/>
            <person name="Guiguen Y."/>
        </authorList>
    </citation>
    <scope>NUCLEOTIDE SEQUENCE</scope>
    <source>
        <strain evidence="4">YG-15Mar2019-1</strain>
        <tissue evidence="4">Brain</tissue>
    </source>
</reference>
<dbReference type="GO" id="GO:0007094">
    <property type="term" value="P:mitotic spindle assembly checkpoint signaling"/>
    <property type="evidence" value="ECO:0007669"/>
    <property type="project" value="InterPro"/>
</dbReference>
<evidence type="ECO:0000313" key="5">
    <source>
        <dbReference type="Proteomes" id="UP001046870"/>
    </source>
</evidence>
<feature type="compositionally biased region" description="Low complexity" evidence="2">
    <location>
        <begin position="1390"/>
        <end position="1400"/>
    </location>
</feature>
<comment type="caution">
    <text evidence="4">The sequence shown here is derived from an EMBL/GenBank/DDBJ whole genome shotgun (WGS) entry which is preliminary data.</text>
</comment>
<evidence type="ECO:0000256" key="1">
    <source>
        <dbReference type="PROSITE-ProRule" id="PRU00023"/>
    </source>
</evidence>
<dbReference type="InterPro" id="IPR002110">
    <property type="entry name" value="Ankyrin_rpt"/>
</dbReference>
<feature type="region of interest" description="Disordered" evidence="2">
    <location>
        <begin position="503"/>
        <end position="539"/>
    </location>
</feature>
<dbReference type="Gene3D" id="1.25.40.20">
    <property type="entry name" value="Ankyrin repeat-containing domain"/>
    <property type="match status" value="1"/>
</dbReference>
<feature type="compositionally biased region" description="Polar residues" evidence="2">
    <location>
        <begin position="1085"/>
        <end position="1150"/>
    </location>
</feature>
<feature type="compositionally biased region" description="Low complexity" evidence="2">
    <location>
        <begin position="875"/>
        <end position="886"/>
    </location>
</feature>
<dbReference type="GO" id="GO:0030496">
    <property type="term" value="C:midbody"/>
    <property type="evidence" value="ECO:0007669"/>
    <property type="project" value="TreeGrafter"/>
</dbReference>
<evidence type="ECO:0000313" key="4">
    <source>
        <dbReference type="EMBL" id="KAG7483801.1"/>
    </source>
</evidence>
<dbReference type="InterPro" id="IPR011009">
    <property type="entry name" value="Kinase-like_dom_sf"/>
</dbReference>
<feature type="compositionally biased region" description="Basic and acidic residues" evidence="2">
    <location>
        <begin position="1374"/>
        <end position="1383"/>
    </location>
</feature>
<keyword evidence="1" id="KW-0040">ANK repeat</keyword>
<feature type="compositionally biased region" description="Low complexity" evidence="2">
    <location>
        <begin position="794"/>
        <end position="804"/>
    </location>
</feature>
<feature type="compositionally biased region" description="Basic and acidic residues" evidence="2">
    <location>
        <begin position="1261"/>
        <end position="1274"/>
    </location>
</feature>
<dbReference type="Gene3D" id="1.10.510.10">
    <property type="entry name" value="Transferase(Phosphotransferase) domain 1"/>
    <property type="match status" value="1"/>
</dbReference>
<dbReference type="GO" id="GO:0007140">
    <property type="term" value="P:male meiotic nuclear division"/>
    <property type="evidence" value="ECO:0007669"/>
    <property type="project" value="InterPro"/>
</dbReference>
<feature type="compositionally biased region" description="Low complexity" evidence="2">
    <location>
        <begin position="1187"/>
        <end position="1202"/>
    </location>
</feature>
<dbReference type="GO" id="GO:0008608">
    <property type="term" value="P:attachment of spindle microtubules to kinetochore"/>
    <property type="evidence" value="ECO:0007669"/>
    <property type="project" value="InterPro"/>
</dbReference>
<dbReference type="InterPro" id="IPR036770">
    <property type="entry name" value="Ankyrin_rpt-contain_sf"/>
</dbReference>
<dbReference type="GO" id="GO:0045171">
    <property type="term" value="C:intercellular bridge"/>
    <property type="evidence" value="ECO:0007669"/>
    <property type="project" value="TreeGrafter"/>
</dbReference>
<sequence>MPLLPCPVRLGVVKDGGPAEQLHKYTMERSLHKMEKLLKKGVEVDSVNDLGQTALFCASLLGHTSAVELLLRYGADPNHLCEDRSTPVHAAVFSCNPWLLSEVLDAGGDLRLHDCKGHTPQDWAKAGGQEHSPRMVDFLKRCMSHMLSLSQPRQPQDVCRTPGSSKTLLHSPSLLELLRPGGSDLHVNRKLSSKSSLCDTVQCFGFGKLCIEKPRQPLGLLASLPVIVDSELGQADDEATVSYSCGALIRMTNYSWKGCRVTVKELQCQGALQHGSQEGYLDMLLIEQEYCSHLVHPHLLQLLAVSMSADLQRPGWSLRGCTLGLSIASCITGVMSSPCCRRGGAVIVHPGVAKVTNLGFIVPSREGGGPSDTAHLPLPQGLYNWAAPEVIRRRACTGKADLYSMCALIQELYTDAVPWGPVDPRWIRQAVELGQALTADLSVPQPYYQLVRNGLQPRAQDRTNSLQDLRYLLRCDIRELYQSGSGRKSGVCSEAEGFRAAGWTPESKQNGEQGHTGCGPMAAREAEREQRGGPSDSMVDREIQDQLSQLDQLLEREAEGVQGRQGEGDEALTDSDQSSLLRETSSCEILTLDDCRLSLYPELDVSQESGSESSAGWGEPEWARQRVAPPPGPPSKESEHLSSIVLNLKVSQVLLQQSESSLRTVEEALGAGGAEGRPCAGATGPPSRSYRPSHGLCPQAQRPQGASREYPFHGGEDICGGQSKSPSFGDEEQSYYSSAQEESFVNVRPTNAQAGRSGVSPGGIERGRQQNVREQQSTSRQDGEDRTYVLSGMLSSSADSLSPPRSRRSDEPKAKWTSEVSELVARMARGHLGATPCPGSSDSEEAGSSDRPGRGQDPHVADSSHSSAELEHLLKSFAGDAAAGAASVQSESEEDADFHTVNRTLSMTWGAWEGAGRREEEETSDSDYAQSPVEPSSMFYTPNPELQPHATGRCSQTPSSEGDLEVTAEVCRPAPGTAGAAAETRREEIHSPVGEPAATRPAASQNAPFAVPSCLPEMAELAELSSITCSPAQHQEWAGQESQQPSPFGRRAAPCNSTPRSPEGGPRPRPADGCDGPLPHLPSLLDTTPWSNTPSRPPTTETFATATLGDTSTTGASVSSVLHSPMQGDSNASPKKTASNTGLPELTTASLGKRQPESMPGNNVAMRRREDTPAGRGETAEADSSEGEVQTAGGGAAVVAENGGEGTAPEAEGNSEHSEPGGSDPEQVDANIPAKLRDATTPAAGVPEGGKEIPSDEQEMHDDKEMPDEDRMPDGEMVAEEEEEEEEEEILCVGSEWAEGSGSSLSPGSAVLVCGALEQKGREKGLSTEACDLLEGTERAHSTLDEDLQGMLLQIAAGQRFARSPETIGLPKMQDGERPEKMSHPSGDSVEAVAAAGKVAEPSDGASAHQGK</sequence>
<dbReference type="PROSITE" id="PS50088">
    <property type="entry name" value="ANK_REPEAT"/>
    <property type="match status" value="1"/>
</dbReference>
<dbReference type="EMBL" id="JAFDVH010000003">
    <property type="protein sequence ID" value="KAG7483801.1"/>
    <property type="molecule type" value="Genomic_DNA"/>
</dbReference>
<feature type="region of interest" description="Disordered" evidence="2">
    <location>
        <begin position="558"/>
        <end position="580"/>
    </location>
</feature>
<feature type="compositionally biased region" description="Basic and acidic residues" evidence="2">
    <location>
        <begin position="807"/>
        <end position="816"/>
    </location>
</feature>
<feature type="region of interest" description="Disordered" evidence="2">
    <location>
        <begin position="1031"/>
        <end position="1289"/>
    </location>
</feature>
<dbReference type="GO" id="GO:0043063">
    <property type="term" value="P:intercellular bridge organization"/>
    <property type="evidence" value="ECO:0007669"/>
    <property type="project" value="InterPro"/>
</dbReference>
<dbReference type="PANTHER" id="PTHR23060">
    <property type="entry name" value="TESTIS EXPRESSED GENE 14"/>
    <property type="match status" value="1"/>
</dbReference>
<accession>A0A9D3TIB8</accession>
<dbReference type="GO" id="GO:0004672">
    <property type="term" value="F:protein kinase activity"/>
    <property type="evidence" value="ECO:0007669"/>
    <property type="project" value="InterPro"/>
</dbReference>
<dbReference type="Pfam" id="PF12796">
    <property type="entry name" value="Ank_2"/>
    <property type="match status" value="1"/>
</dbReference>
<proteinExistence type="predicted"/>
<feature type="domain" description="Serine-threonine/tyrosine-protein kinase catalytic" evidence="3">
    <location>
        <begin position="383"/>
        <end position="464"/>
    </location>
</feature>
<feature type="region of interest" description="Disordered" evidence="2">
    <location>
        <begin position="606"/>
        <end position="640"/>
    </location>
</feature>
<gene>
    <name evidence="4" type="ORF">MATL_G00042170</name>
</gene>
<dbReference type="SUPFAM" id="SSF56112">
    <property type="entry name" value="Protein kinase-like (PK-like)"/>
    <property type="match status" value="1"/>
</dbReference>
<protein>
    <recommendedName>
        <fullName evidence="3">Serine-threonine/tyrosine-protein kinase catalytic domain-containing protein</fullName>
    </recommendedName>
</protein>
<dbReference type="PROSITE" id="PS50297">
    <property type="entry name" value="ANK_REP_REGION"/>
    <property type="match status" value="1"/>
</dbReference>
<keyword evidence="5" id="KW-1185">Reference proteome</keyword>
<evidence type="ECO:0000259" key="3">
    <source>
        <dbReference type="Pfam" id="PF07714"/>
    </source>
</evidence>
<dbReference type="InterPro" id="IPR001245">
    <property type="entry name" value="Ser-Thr/Tyr_kinase_cat_dom"/>
</dbReference>
<dbReference type="SUPFAM" id="SSF48403">
    <property type="entry name" value="Ankyrin repeat"/>
    <property type="match status" value="1"/>
</dbReference>
<dbReference type="Proteomes" id="UP001046870">
    <property type="component" value="Chromosome 3"/>
</dbReference>
<dbReference type="InterPro" id="IPR039339">
    <property type="entry name" value="Tex14"/>
</dbReference>
<dbReference type="PANTHER" id="PTHR23060:SF3">
    <property type="entry name" value="TESTIS EXPRESSED 14, INTERCELLULAR BRIDGE FORMING FACTOR"/>
    <property type="match status" value="1"/>
</dbReference>
<evidence type="ECO:0000256" key="2">
    <source>
        <dbReference type="SAM" id="MobiDB-lite"/>
    </source>
</evidence>
<dbReference type="OrthoDB" id="5962695at2759"/>
<feature type="compositionally biased region" description="Low complexity" evidence="2">
    <location>
        <begin position="734"/>
        <end position="743"/>
    </location>
</feature>
<feature type="compositionally biased region" description="Polar residues" evidence="2">
    <location>
        <begin position="769"/>
        <end position="780"/>
    </location>
</feature>
<feature type="region of interest" description="Disordered" evidence="2">
    <location>
        <begin position="672"/>
        <end position="1006"/>
    </location>
</feature>
<feature type="repeat" description="ANK" evidence="1">
    <location>
        <begin position="50"/>
        <end position="82"/>
    </location>
</feature>
<dbReference type="GO" id="GO:0000776">
    <property type="term" value="C:kinetochore"/>
    <property type="evidence" value="ECO:0007669"/>
    <property type="project" value="TreeGrafter"/>
</dbReference>